<feature type="chain" id="PRO_5017455879" description="FAS1 domain-containing protein" evidence="3">
    <location>
        <begin position="38"/>
        <end position="411"/>
    </location>
</feature>
<gene>
    <name evidence="4" type="ORF">CBR_g41312</name>
</gene>
<dbReference type="AlphaFoldDB" id="A0A388LVH6"/>
<feature type="region of interest" description="Disordered" evidence="1">
    <location>
        <begin position="276"/>
        <end position="325"/>
    </location>
</feature>
<keyword evidence="5" id="KW-1185">Reference proteome</keyword>
<comment type="caution">
    <text evidence="4">The sequence shown here is derived from an EMBL/GenBank/DDBJ whole genome shotgun (WGS) entry which is preliminary data.</text>
</comment>
<keyword evidence="2" id="KW-0472">Membrane</keyword>
<keyword evidence="2" id="KW-1133">Transmembrane helix</keyword>
<feature type="signal peptide" evidence="3">
    <location>
        <begin position="1"/>
        <end position="37"/>
    </location>
</feature>
<sequence>MALHFPSPLRPLGKKPLLLDLTLTVVSLLAAVAAAAAETELHSTFSSASALSRERRGDNCTAGPLARFLQNDPDHSLLYSVLVKTSELSAMDCRAQKKGSAFVLLAPTNDAFTPDVLECMRSGDADAKTLKIRKQLVVETLRYLQIASLRVPVTNVHALRSNADEHGSLKTVLGKNVTITTAFDAGELALIDEQMAMISSDDYKTVELVDAVHIVSENVSVVRMGTTTLVPHSVATRISRVCTPQLGTFSRGFVDSPPRLLFRSLQLGAEDAQPSLHQHGIEVSASSSSPTGASSSQPPASLPGISSSSTLPPSSGASHGGSDGRGPSAGAIGGVVLACLVVLLVVIIVVALACRRRRNDRPVPSVRAELERVSPAVSNRNSRSTNIEIPVTRDVDARNCGAIERCAGTAA</sequence>
<keyword evidence="2" id="KW-0812">Transmembrane</keyword>
<evidence type="ECO:0000313" key="4">
    <source>
        <dbReference type="EMBL" id="GBG86318.1"/>
    </source>
</evidence>
<accession>A0A388LVH6</accession>
<evidence type="ECO:0000256" key="2">
    <source>
        <dbReference type="SAM" id="Phobius"/>
    </source>
</evidence>
<reference evidence="4 5" key="1">
    <citation type="journal article" date="2018" name="Cell">
        <title>The Chara Genome: Secondary Complexity and Implications for Plant Terrestrialization.</title>
        <authorList>
            <person name="Nishiyama T."/>
            <person name="Sakayama H."/>
            <person name="Vries J.D."/>
            <person name="Buschmann H."/>
            <person name="Saint-Marcoux D."/>
            <person name="Ullrich K.K."/>
            <person name="Haas F.B."/>
            <person name="Vanderstraeten L."/>
            <person name="Becker D."/>
            <person name="Lang D."/>
            <person name="Vosolsobe S."/>
            <person name="Rombauts S."/>
            <person name="Wilhelmsson P.K.I."/>
            <person name="Janitza P."/>
            <person name="Kern R."/>
            <person name="Heyl A."/>
            <person name="Rumpler F."/>
            <person name="Villalobos L.I.A.C."/>
            <person name="Clay J.M."/>
            <person name="Skokan R."/>
            <person name="Toyoda A."/>
            <person name="Suzuki Y."/>
            <person name="Kagoshima H."/>
            <person name="Schijlen E."/>
            <person name="Tajeshwar N."/>
            <person name="Catarino B."/>
            <person name="Hetherington A.J."/>
            <person name="Saltykova A."/>
            <person name="Bonnot C."/>
            <person name="Breuninger H."/>
            <person name="Symeonidi A."/>
            <person name="Radhakrishnan G.V."/>
            <person name="Van Nieuwerburgh F."/>
            <person name="Deforce D."/>
            <person name="Chang C."/>
            <person name="Karol K.G."/>
            <person name="Hedrich R."/>
            <person name="Ulvskov P."/>
            <person name="Glockner G."/>
            <person name="Delwiche C.F."/>
            <person name="Petrasek J."/>
            <person name="Van de Peer Y."/>
            <person name="Friml J."/>
            <person name="Beilby M."/>
            <person name="Dolan L."/>
            <person name="Kohara Y."/>
            <person name="Sugano S."/>
            <person name="Fujiyama A."/>
            <person name="Delaux P.-M."/>
            <person name="Quint M."/>
            <person name="TheiBen G."/>
            <person name="Hagemann M."/>
            <person name="Harholt J."/>
            <person name="Dunand C."/>
            <person name="Zachgo S."/>
            <person name="Langdale J."/>
            <person name="Maumus F."/>
            <person name="Straeten D.V.D."/>
            <person name="Gould S.B."/>
            <person name="Rensing S.A."/>
        </authorList>
    </citation>
    <scope>NUCLEOTIDE SEQUENCE [LARGE SCALE GENOMIC DNA]</scope>
    <source>
        <strain evidence="4 5">S276</strain>
    </source>
</reference>
<evidence type="ECO:0000256" key="3">
    <source>
        <dbReference type="SAM" id="SignalP"/>
    </source>
</evidence>
<feature type="compositionally biased region" description="Low complexity" evidence="1">
    <location>
        <begin position="284"/>
        <end position="317"/>
    </location>
</feature>
<dbReference type="EMBL" id="BFEA01000558">
    <property type="protein sequence ID" value="GBG86318.1"/>
    <property type="molecule type" value="Genomic_DNA"/>
</dbReference>
<dbReference type="SUPFAM" id="SSF82153">
    <property type="entry name" value="FAS1 domain"/>
    <property type="match status" value="1"/>
</dbReference>
<feature type="transmembrane region" description="Helical" evidence="2">
    <location>
        <begin position="331"/>
        <end position="354"/>
    </location>
</feature>
<organism evidence="4 5">
    <name type="scientific">Chara braunii</name>
    <name type="common">Braun's stonewort</name>
    <dbReference type="NCBI Taxonomy" id="69332"/>
    <lineage>
        <taxon>Eukaryota</taxon>
        <taxon>Viridiplantae</taxon>
        <taxon>Streptophyta</taxon>
        <taxon>Charophyceae</taxon>
        <taxon>Charales</taxon>
        <taxon>Characeae</taxon>
        <taxon>Chara</taxon>
    </lineage>
</organism>
<dbReference type="Gramene" id="GBG86318">
    <property type="protein sequence ID" value="GBG86318"/>
    <property type="gene ID" value="CBR_g41312"/>
</dbReference>
<proteinExistence type="predicted"/>
<dbReference type="Gene3D" id="2.30.180.10">
    <property type="entry name" value="FAS1 domain"/>
    <property type="match status" value="1"/>
</dbReference>
<evidence type="ECO:0000256" key="1">
    <source>
        <dbReference type="SAM" id="MobiDB-lite"/>
    </source>
</evidence>
<evidence type="ECO:0000313" key="5">
    <source>
        <dbReference type="Proteomes" id="UP000265515"/>
    </source>
</evidence>
<name>A0A388LVH6_CHABU</name>
<evidence type="ECO:0008006" key="6">
    <source>
        <dbReference type="Google" id="ProtNLM"/>
    </source>
</evidence>
<dbReference type="Proteomes" id="UP000265515">
    <property type="component" value="Unassembled WGS sequence"/>
</dbReference>
<keyword evidence="3" id="KW-0732">Signal</keyword>
<dbReference type="InterPro" id="IPR036378">
    <property type="entry name" value="FAS1_dom_sf"/>
</dbReference>
<protein>
    <recommendedName>
        <fullName evidence="6">FAS1 domain-containing protein</fullName>
    </recommendedName>
</protein>